<dbReference type="NCBIfam" id="TIGR00254">
    <property type="entry name" value="GGDEF"/>
    <property type="match status" value="1"/>
</dbReference>
<dbReference type="InterPro" id="IPR043128">
    <property type="entry name" value="Rev_trsase/Diguanyl_cyclase"/>
</dbReference>
<evidence type="ECO:0000313" key="4">
    <source>
        <dbReference type="Proteomes" id="UP000183557"/>
    </source>
</evidence>
<dbReference type="PROSITE" id="PS50883">
    <property type="entry name" value="EAL"/>
    <property type="match status" value="1"/>
</dbReference>
<dbReference type="Gene3D" id="3.20.20.450">
    <property type="entry name" value="EAL domain"/>
    <property type="match status" value="1"/>
</dbReference>
<dbReference type="CDD" id="cd01948">
    <property type="entry name" value="EAL"/>
    <property type="match status" value="1"/>
</dbReference>
<feature type="domain" description="EAL" evidence="1">
    <location>
        <begin position="282"/>
        <end position="536"/>
    </location>
</feature>
<name>A0A1I3XNY4_HALDA</name>
<dbReference type="InterPro" id="IPR000160">
    <property type="entry name" value="GGDEF_dom"/>
</dbReference>
<dbReference type="SUPFAM" id="SSF55073">
    <property type="entry name" value="Nucleotide cyclase"/>
    <property type="match status" value="1"/>
</dbReference>
<dbReference type="SUPFAM" id="SSF141868">
    <property type="entry name" value="EAL domain-like"/>
    <property type="match status" value="1"/>
</dbReference>
<reference evidence="4" key="1">
    <citation type="submission" date="2016-10" db="EMBL/GenBank/DDBJ databases">
        <authorList>
            <person name="Varghese N."/>
            <person name="Submissions S."/>
        </authorList>
    </citation>
    <scope>NUCLEOTIDE SEQUENCE [LARGE SCALE GENOMIC DNA]</scope>
    <source>
        <strain evidence="4">CGMCC 1.3704</strain>
    </source>
</reference>
<keyword evidence="4" id="KW-1185">Reference proteome</keyword>
<evidence type="ECO:0000259" key="1">
    <source>
        <dbReference type="PROSITE" id="PS50883"/>
    </source>
</evidence>
<dbReference type="Gene3D" id="3.30.70.270">
    <property type="match status" value="1"/>
</dbReference>
<dbReference type="InterPro" id="IPR029787">
    <property type="entry name" value="Nucleotide_cyclase"/>
</dbReference>
<feature type="domain" description="GGDEF" evidence="2">
    <location>
        <begin position="140"/>
        <end position="273"/>
    </location>
</feature>
<evidence type="ECO:0000259" key="2">
    <source>
        <dbReference type="PROSITE" id="PS50887"/>
    </source>
</evidence>
<dbReference type="Proteomes" id="UP000183557">
    <property type="component" value="Unassembled WGS sequence"/>
</dbReference>
<evidence type="ECO:0000313" key="3">
    <source>
        <dbReference type="EMBL" id="SFK21240.1"/>
    </source>
</evidence>
<dbReference type="InterPro" id="IPR001633">
    <property type="entry name" value="EAL_dom"/>
</dbReference>
<dbReference type="SMART" id="SM00267">
    <property type="entry name" value="GGDEF"/>
    <property type="match status" value="1"/>
</dbReference>
<dbReference type="EMBL" id="FOSB01000009">
    <property type="protein sequence ID" value="SFK21240.1"/>
    <property type="molecule type" value="Genomic_DNA"/>
</dbReference>
<accession>A0A1I3XNY4</accession>
<sequence length="539" mass="61157">MINLVFKVIKAEDGSFRYSMFEGRLAQGIGLTTKNVKGRTPEEVFGSDGSLFYKDKYSLGFSGEVVSYKHYYQGRTFYTTLSPAGISGNVEELIGSAVDITTYEEATSKIEHMASHDPLTDLPNRMKLHSDLSVIIESFSSFTVIFCNLDRFKYVNDAFGHFAGDQVIQMMAERLSSLTPESGRLYRVGGDEFIITLCGDYSPREVRTHGDQIIRKLSLPIHSFGKQFFITGSIGVAQYPSDASKSTDLIMCADVALQYSKMNGRQLLSFYKPEMNRDYNQLLSLEGDLREAISKNQLSLYYQPKVDVRTGYISGMEALVRWKHPEKGMISPGEFIPIAEETGVITQLDDWVLREACKQSQVWIDRGYAPERIAVNVSAREIQRRDYAEKVRNILSETLLDPRYLEIEVTEDSVMQNTEQCIRTMQDLRALGVSLSIDDFGTGYSSLSYLREFPIHYLKIDQAFIKGVLTEPSDAEIVKAMIQLADAFQIEVVAEGVEREEVLGFLRENECSYYQGYHFSKPVPAEEMESYLSKKEKYQ</sequence>
<dbReference type="PANTHER" id="PTHR44757">
    <property type="entry name" value="DIGUANYLATE CYCLASE DGCP"/>
    <property type="match status" value="1"/>
</dbReference>
<dbReference type="AlphaFoldDB" id="A0A1I3XNY4"/>
<dbReference type="FunFam" id="3.20.20.450:FF:000001">
    <property type="entry name" value="Cyclic di-GMP phosphodiesterase yahA"/>
    <property type="match status" value="1"/>
</dbReference>
<protein>
    <submittedName>
        <fullName evidence="3">Diguanylate cyclase (GGDEF) domain-containing protein</fullName>
    </submittedName>
</protein>
<organism evidence="3 4">
    <name type="scientific">Halobacillus dabanensis</name>
    <dbReference type="NCBI Taxonomy" id="240302"/>
    <lineage>
        <taxon>Bacteria</taxon>
        <taxon>Bacillati</taxon>
        <taxon>Bacillota</taxon>
        <taxon>Bacilli</taxon>
        <taxon>Bacillales</taxon>
        <taxon>Bacillaceae</taxon>
        <taxon>Halobacillus</taxon>
    </lineage>
</organism>
<dbReference type="InterPro" id="IPR035919">
    <property type="entry name" value="EAL_sf"/>
</dbReference>
<gene>
    <name evidence="3" type="ORF">SAMN04487936_10961</name>
</gene>
<dbReference type="PROSITE" id="PS50887">
    <property type="entry name" value="GGDEF"/>
    <property type="match status" value="1"/>
</dbReference>
<dbReference type="InterPro" id="IPR052155">
    <property type="entry name" value="Biofilm_reg_signaling"/>
</dbReference>
<dbReference type="Pfam" id="PF00563">
    <property type="entry name" value="EAL"/>
    <property type="match status" value="1"/>
</dbReference>
<dbReference type="SMART" id="SM00052">
    <property type="entry name" value="EAL"/>
    <property type="match status" value="1"/>
</dbReference>
<dbReference type="Pfam" id="PF00990">
    <property type="entry name" value="GGDEF"/>
    <property type="match status" value="1"/>
</dbReference>
<proteinExistence type="predicted"/>
<dbReference type="CDD" id="cd01949">
    <property type="entry name" value="GGDEF"/>
    <property type="match status" value="1"/>
</dbReference>
<dbReference type="PANTHER" id="PTHR44757:SF2">
    <property type="entry name" value="BIOFILM ARCHITECTURE MAINTENANCE PROTEIN MBAA"/>
    <property type="match status" value="1"/>
</dbReference>